<name>A0ABM7WZ05_9BACT</name>
<evidence type="ECO:0000313" key="3">
    <source>
        <dbReference type="Proteomes" id="UP001162891"/>
    </source>
</evidence>
<dbReference type="InterPro" id="IPR021457">
    <property type="entry name" value="DUF3108"/>
</dbReference>
<evidence type="ECO:0008006" key="4">
    <source>
        <dbReference type="Google" id="ProtNLM"/>
    </source>
</evidence>
<dbReference type="EMBL" id="AP025591">
    <property type="protein sequence ID" value="BDG04715.1"/>
    <property type="molecule type" value="Genomic_DNA"/>
</dbReference>
<dbReference type="Proteomes" id="UP001162891">
    <property type="component" value="Chromosome"/>
</dbReference>
<proteinExistence type="predicted"/>
<gene>
    <name evidence="2" type="ORF">AMOR_37110</name>
</gene>
<accession>A0ABM7WZ05</accession>
<keyword evidence="3" id="KW-1185">Reference proteome</keyword>
<organism evidence="2 3">
    <name type="scientific">Anaeromyxobacter oryzae</name>
    <dbReference type="NCBI Taxonomy" id="2918170"/>
    <lineage>
        <taxon>Bacteria</taxon>
        <taxon>Pseudomonadati</taxon>
        <taxon>Myxococcota</taxon>
        <taxon>Myxococcia</taxon>
        <taxon>Myxococcales</taxon>
        <taxon>Cystobacterineae</taxon>
        <taxon>Anaeromyxobacteraceae</taxon>
        <taxon>Anaeromyxobacter</taxon>
    </lineage>
</organism>
<reference evidence="3" key="1">
    <citation type="journal article" date="2022" name="Int. J. Syst. Evol. Microbiol.">
        <title>Anaeromyxobacter oryzae sp. nov., Anaeromyxobacter diazotrophicus sp. nov. and Anaeromyxobacter paludicola sp. nov., isolated from paddy soils.</title>
        <authorList>
            <person name="Itoh H."/>
            <person name="Xu Z."/>
            <person name="Mise K."/>
            <person name="Masuda Y."/>
            <person name="Ushijima N."/>
            <person name="Hayakawa C."/>
            <person name="Shiratori Y."/>
            <person name="Senoo K."/>
        </authorList>
    </citation>
    <scope>NUCLEOTIDE SEQUENCE [LARGE SCALE GENOMIC DNA]</scope>
    <source>
        <strain evidence="3">Red232</strain>
    </source>
</reference>
<dbReference type="Pfam" id="PF11306">
    <property type="entry name" value="DUF3108"/>
    <property type="match status" value="1"/>
</dbReference>
<feature type="region of interest" description="Disordered" evidence="1">
    <location>
        <begin position="229"/>
        <end position="255"/>
    </location>
</feature>
<evidence type="ECO:0000313" key="2">
    <source>
        <dbReference type="EMBL" id="BDG04715.1"/>
    </source>
</evidence>
<sequence length="255" mass="27636">MLGMTMAIALSLATQAVPYAPEERMDFSIEYLGVTMGKARIAVGRPEGGALPVLLLARTSGLVSVVDVREQLSSVLDVETGLPRTFTLDAVEPGYKHTDVARFDRASNKAIVRQKGKYDNTYEIDVPPDTVDFVAMVFRLRTLPLEPGATHDFPVLVGKDVAKVTATVEARETISTPAGKFATVRVRVPTGMTGKFSEKNPTYVWFSDDARRIVVRITTDFAIGRAKAELSGYQPGKPDEAGASGAPPHDRAARR</sequence>
<evidence type="ECO:0000256" key="1">
    <source>
        <dbReference type="SAM" id="MobiDB-lite"/>
    </source>
</evidence>
<protein>
    <recommendedName>
        <fullName evidence="4">DUF3108 domain-containing protein</fullName>
    </recommendedName>
</protein>